<gene>
    <name evidence="1" type="ORF">SBAD_LOCUS11379</name>
</gene>
<keyword evidence="2" id="KW-1185">Reference proteome</keyword>
<evidence type="ECO:0000313" key="3">
    <source>
        <dbReference type="WBParaSite" id="SBAD_0001176601-mRNA-1"/>
    </source>
</evidence>
<dbReference type="Gene3D" id="3.40.50.20">
    <property type="match status" value="1"/>
</dbReference>
<evidence type="ECO:0000313" key="1">
    <source>
        <dbReference type="EMBL" id="VDP39560.1"/>
    </source>
</evidence>
<proteinExistence type="predicted"/>
<dbReference type="EMBL" id="UZAM01015547">
    <property type="protein sequence ID" value="VDP39560.1"/>
    <property type="molecule type" value="Genomic_DNA"/>
</dbReference>
<dbReference type="Proteomes" id="UP000270296">
    <property type="component" value="Unassembled WGS sequence"/>
</dbReference>
<reference evidence="1 2" key="2">
    <citation type="submission" date="2018-11" db="EMBL/GenBank/DDBJ databases">
        <authorList>
            <consortium name="Pathogen Informatics"/>
        </authorList>
    </citation>
    <scope>NUCLEOTIDE SEQUENCE [LARGE SCALE GENOMIC DNA]</scope>
</reference>
<accession>A0A183J682</accession>
<protein>
    <submittedName>
        <fullName evidence="3">CRAL-TRIO domain-containing protein</fullName>
    </submittedName>
</protein>
<sequence>MESTMEAKISKLAESWSRSSRLDKLLVVIKTGKSFLTDLETLELGDVFSVLLILQKLAPKIKRCQREKFNVVLCFEASEAEAVKNWRDLSTVTYQQCDQLVSAVCRLNTFQSGKFIVVSEEPLVRLAAVFREKYAFQGLLPDDVAKYVDKVAMK</sequence>
<evidence type="ECO:0000313" key="2">
    <source>
        <dbReference type="Proteomes" id="UP000270296"/>
    </source>
</evidence>
<dbReference type="WBParaSite" id="SBAD_0001176601-mRNA-1">
    <property type="protein sequence ID" value="SBAD_0001176601-mRNA-1"/>
    <property type="gene ID" value="SBAD_0001176601"/>
</dbReference>
<name>A0A183J682_9BILA</name>
<dbReference type="AlphaFoldDB" id="A0A183J682"/>
<reference evidence="3" key="1">
    <citation type="submission" date="2016-06" db="UniProtKB">
        <authorList>
            <consortium name="WormBaseParasite"/>
        </authorList>
    </citation>
    <scope>IDENTIFICATION</scope>
</reference>
<organism evidence="3">
    <name type="scientific">Soboliphyme baturini</name>
    <dbReference type="NCBI Taxonomy" id="241478"/>
    <lineage>
        <taxon>Eukaryota</taxon>
        <taxon>Metazoa</taxon>
        <taxon>Ecdysozoa</taxon>
        <taxon>Nematoda</taxon>
        <taxon>Enoplea</taxon>
        <taxon>Dorylaimia</taxon>
        <taxon>Dioctophymatida</taxon>
        <taxon>Dioctophymatoidea</taxon>
        <taxon>Soboliphymatidae</taxon>
        <taxon>Soboliphyme</taxon>
    </lineage>
</organism>